<evidence type="ECO:0000313" key="1">
    <source>
        <dbReference type="EMBL" id="KAA8829957.1"/>
    </source>
</evidence>
<gene>
    <name evidence="1" type="ORF">EMO89_07500</name>
</gene>
<proteinExistence type="predicted"/>
<organism evidence="1 2">
    <name type="scientific">Bifidobacterium tissieri</name>
    <dbReference type="NCBI Taxonomy" id="1630162"/>
    <lineage>
        <taxon>Bacteria</taxon>
        <taxon>Bacillati</taxon>
        <taxon>Actinomycetota</taxon>
        <taxon>Actinomycetes</taxon>
        <taxon>Bifidobacteriales</taxon>
        <taxon>Bifidobacteriaceae</taxon>
        <taxon>Bifidobacterium</taxon>
    </lineage>
</organism>
<evidence type="ECO:0000313" key="2">
    <source>
        <dbReference type="Proteomes" id="UP000412028"/>
    </source>
</evidence>
<dbReference type="RefSeq" id="WP_150381542.1">
    <property type="nucleotide sequence ID" value="NZ_RZUI01000008.1"/>
</dbReference>
<dbReference type="EMBL" id="RZUI01000008">
    <property type="protein sequence ID" value="KAA8829957.1"/>
    <property type="molecule type" value="Genomic_DNA"/>
</dbReference>
<comment type="caution">
    <text evidence="1">The sequence shown here is derived from an EMBL/GenBank/DDBJ whole genome shotgun (WGS) entry which is preliminary data.</text>
</comment>
<accession>A0A5M9ZSF5</accession>
<dbReference type="AlphaFoldDB" id="A0A5M9ZSF5"/>
<dbReference type="Proteomes" id="UP000412028">
    <property type="component" value="Unassembled WGS sequence"/>
</dbReference>
<protein>
    <submittedName>
        <fullName evidence="1">Uncharacterized protein</fullName>
    </submittedName>
</protein>
<name>A0A5M9ZSF5_9BIFI</name>
<dbReference type="OrthoDB" id="9999616at2"/>
<sequence>MSPGLAVCAAKKTRRRLLAVWLAFVCMLGLVVTVGVAPSAMADETVSYAQVEERNAQERLRANCSYFQYDTQWGDHRFAINYTCDQGLRHWFEIGGYRYEGRSKKYPTTTSDSECFKIRNNGGYPIPSNGGSCAWVDEDLVPAITNWGNYFG</sequence>
<reference evidence="1 2" key="1">
    <citation type="journal article" date="2019" name="Syst. Appl. Microbiol.">
        <title>Characterization of Bifidobacterium species in feaces of the Egyptian fruit bat: Description of B. vespertilionis sp. nov. and B. rousetti sp. nov.</title>
        <authorList>
            <person name="Modesto M."/>
            <person name="Satti M."/>
            <person name="Watanabe K."/>
            <person name="Puglisi E."/>
            <person name="Morelli L."/>
            <person name="Huang C.-H."/>
            <person name="Liou J.-S."/>
            <person name="Miyashita M."/>
            <person name="Tamura T."/>
            <person name="Saito S."/>
            <person name="Mori K."/>
            <person name="Huang L."/>
            <person name="Sciavilla P."/>
            <person name="Sandri C."/>
            <person name="Spiezio C."/>
            <person name="Vitali F."/>
            <person name="Cavalieri D."/>
            <person name="Perpetuini G."/>
            <person name="Tofalo R."/>
            <person name="Bonetti A."/>
            <person name="Arita M."/>
            <person name="Mattarelli P."/>
        </authorList>
    </citation>
    <scope>NUCLEOTIDE SEQUENCE [LARGE SCALE GENOMIC DNA]</scope>
    <source>
        <strain evidence="1 2">RST7</strain>
    </source>
</reference>